<dbReference type="PROSITE" id="PS50928">
    <property type="entry name" value="ABC_TM1"/>
    <property type="match status" value="1"/>
</dbReference>
<dbReference type="EMBL" id="AP023287">
    <property type="protein sequence ID" value="BCI55196.1"/>
    <property type="molecule type" value="Genomic_DNA"/>
</dbReference>
<evidence type="ECO:0000313" key="9">
    <source>
        <dbReference type="EMBL" id="BCI55196.1"/>
    </source>
</evidence>
<proteinExistence type="inferred from homology"/>
<dbReference type="Pfam" id="PF19300">
    <property type="entry name" value="BPD_transp_1_N"/>
    <property type="match status" value="1"/>
</dbReference>
<feature type="transmembrane region" description="Helical" evidence="7">
    <location>
        <begin position="165"/>
        <end position="190"/>
    </location>
</feature>
<dbReference type="Pfam" id="PF00528">
    <property type="entry name" value="BPD_transp_1"/>
    <property type="match status" value="1"/>
</dbReference>
<evidence type="ECO:0000259" key="8">
    <source>
        <dbReference type="PROSITE" id="PS50928"/>
    </source>
</evidence>
<evidence type="ECO:0000256" key="7">
    <source>
        <dbReference type="RuleBase" id="RU363032"/>
    </source>
</evidence>
<feature type="domain" description="ABC transmembrane type-1" evidence="8">
    <location>
        <begin position="93"/>
        <end position="290"/>
    </location>
</feature>
<dbReference type="InterPro" id="IPR000515">
    <property type="entry name" value="MetI-like"/>
</dbReference>
<name>A0A6S6PB44_9MYCO</name>
<comment type="subcellular location">
    <subcellularLocation>
        <location evidence="1 7">Cell membrane</location>
        <topology evidence="1 7">Multi-pass membrane protein</topology>
    </subcellularLocation>
</comment>
<reference evidence="9 10" key="1">
    <citation type="submission" date="2020-07" db="EMBL/GenBank/DDBJ databases">
        <title>Complete genome sequence of Mycolicibacterium litorale like strain isolated from cardiac implantable electronic device infection.</title>
        <authorList>
            <person name="Fukano H."/>
            <person name="Miyama H."/>
            <person name="Hoshino Y."/>
        </authorList>
    </citation>
    <scope>NUCLEOTIDE SEQUENCE [LARGE SCALE GENOMIC DNA]</scope>
    <source>
        <strain evidence="9 10">NIIDNTM18</strain>
    </source>
</reference>
<organism evidence="9 10">
    <name type="scientific">Mycolicibacterium litorale</name>
    <dbReference type="NCBI Taxonomy" id="758802"/>
    <lineage>
        <taxon>Bacteria</taxon>
        <taxon>Bacillati</taxon>
        <taxon>Actinomycetota</taxon>
        <taxon>Actinomycetes</taxon>
        <taxon>Mycobacteriales</taxon>
        <taxon>Mycobacteriaceae</taxon>
        <taxon>Mycolicibacterium</taxon>
    </lineage>
</organism>
<feature type="transmembrane region" description="Helical" evidence="7">
    <location>
        <begin position="95"/>
        <end position="118"/>
    </location>
</feature>
<dbReference type="PANTHER" id="PTHR43163:SF6">
    <property type="entry name" value="DIPEPTIDE TRANSPORT SYSTEM PERMEASE PROTEIN DPPB-RELATED"/>
    <property type="match status" value="1"/>
</dbReference>
<gene>
    <name evidence="9" type="ORF">NIIDNTM18_44740</name>
</gene>
<keyword evidence="6 7" id="KW-0472">Membrane</keyword>
<keyword evidence="2 7" id="KW-0813">Transport</keyword>
<dbReference type="InterPro" id="IPR035906">
    <property type="entry name" value="MetI-like_sf"/>
</dbReference>
<sequence>MTYLLRKIVQTLIVLVGVVTLVFFMLRLIPGDPVRVIAPTANETAAAQIRAELGLDRPLLSQYWGFLQQMVRGDFGESYFFQGGAFDLVVKALPYTALLALTALVLSLLVGIPLGVFAARREDRWSDRTVNVVTIVLQSMPNFWVAIMLGSFVAVKSGIFPTVGYVGPISVVLPSVALAVPLTAVIASVVRTNMADALRSEMAVALRARGLSTARIAWRHALRLTGVPLLTVMGAQFGYLLGGAVVVEYIFNYPGMGLLTLNTVLRRDYPLMQVITLVTALIFLVLNLLIDLSYGRIDRRMAIDNRAGTGARRALPGWLPKFGLKGAQA</sequence>
<evidence type="ECO:0000256" key="1">
    <source>
        <dbReference type="ARBA" id="ARBA00004651"/>
    </source>
</evidence>
<evidence type="ECO:0000256" key="6">
    <source>
        <dbReference type="ARBA" id="ARBA00023136"/>
    </source>
</evidence>
<feature type="transmembrane region" description="Helical" evidence="7">
    <location>
        <begin position="130"/>
        <end position="153"/>
    </location>
</feature>
<dbReference type="Proteomes" id="UP000515734">
    <property type="component" value="Chromosome"/>
</dbReference>
<feature type="transmembrane region" description="Helical" evidence="7">
    <location>
        <begin position="271"/>
        <end position="290"/>
    </location>
</feature>
<evidence type="ECO:0000256" key="4">
    <source>
        <dbReference type="ARBA" id="ARBA00022692"/>
    </source>
</evidence>
<dbReference type="Gene3D" id="1.10.3720.10">
    <property type="entry name" value="MetI-like"/>
    <property type="match status" value="1"/>
</dbReference>
<dbReference type="InterPro" id="IPR045621">
    <property type="entry name" value="BPD_transp_1_N"/>
</dbReference>
<keyword evidence="3" id="KW-1003">Cell membrane</keyword>
<feature type="transmembrane region" description="Helical" evidence="7">
    <location>
        <begin position="229"/>
        <end position="251"/>
    </location>
</feature>
<keyword evidence="5 7" id="KW-1133">Transmembrane helix</keyword>
<feature type="transmembrane region" description="Helical" evidence="7">
    <location>
        <begin position="12"/>
        <end position="29"/>
    </location>
</feature>
<dbReference type="CDD" id="cd06261">
    <property type="entry name" value="TM_PBP2"/>
    <property type="match status" value="1"/>
</dbReference>
<protein>
    <submittedName>
        <fullName evidence="9">Peptide ABC transporter permease</fullName>
    </submittedName>
</protein>
<dbReference type="RefSeq" id="WP_185292927.1">
    <property type="nucleotide sequence ID" value="NZ_AP023287.1"/>
</dbReference>
<evidence type="ECO:0000256" key="5">
    <source>
        <dbReference type="ARBA" id="ARBA00022989"/>
    </source>
</evidence>
<dbReference type="GO" id="GO:0055085">
    <property type="term" value="P:transmembrane transport"/>
    <property type="evidence" value="ECO:0007669"/>
    <property type="project" value="InterPro"/>
</dbReference>
<accession>A0A6S6PB44</accession>
<evidence type="ECO:0000256" key="3">
    <source>
        <dbReference type="ARBA" id="ARBA00022475"/>
    </source>
</evidence>
<comment type="similarity">
    <text evidence="7">Belongs to the binding-protein-dependent transport system permease family.</text>
</comment>
<dbReference type="SUPFAM" id="SSF161098">
    <property type="entry name" value="MetI-like"/>
    <property type="match status" value="1"/>
</dbReference>
<keyword evidence="4 7" id="KW-0812">Transmembrane</keyword>
<dbReference type="AlphaFoldDB" id="A0A6S6PB44"/>
<dbReference type="PANTHER" id="PTHR43163">
    <property type="entry name" value="DIPEPTIDE TRANSPORT SYSTEM PERMEASE PROTEIN DPPB-RELATED"/>
    <property type="match status" value="1"/>
</dbReference>
<dbReference type="GO" id="GO:0005886">
    <property type="term" value="C:plasma membrane"/>
    <property type="evidence" value="ECO:0007669"/>
    <property type="project" value="UniProtKB-SubCell"/>
</dbReference>
<evidence type="ECO:0000256" key="2">
    <source>
        <dbReference type="ARBA" id="ARBA00022448"/>
    </source>
</evidence>
<evidence type="ECO:0000313" key="10">
    <source>
        <dbReference type="Proteomes" id="UP000515734"/>
    </source>
</evidence>